<sequence>MESFLIYILKASALVGIFYLSYLFLLKKETTFQLNRRYLLSGLFTAAILPAIYFTRKVYIQQDLQSYSFVANPSELSQIPIETPIDWWHIAGVIYLIITGFFILRLTLQLSAVLRILKSNKFYKKSGLKYLEIAENQLPFSFFNYIVFNPDKHSGKDLELILEHEKVHAKQLHSADILFVNFVSCILWFNPFAWLYKKSVEQNLEFIADRETVNNATQIKEYQHALVKVSIANLKPALTNHFYQSFIKKRILMLNKKSSNQSPTWKLSLVIPLILAFMLLFNVKTEAQVVSQERAQESNEATKEPEAREMAETEIEKKTETEEAPETPEEIEVEIKESPEISRSTVRTTQTHKIHLSDLGNNPLYLLNGKSIEASKLKNKYIAINSKFEILIGDKAVNRYGKDAKNGIIIIPDAKVIRNFNKEMKNIKSRDEFTGKYIMVGDNGKPNFMSLNSGKSTVRGQGAITHNSNLRVWESRTESNSDNVYVVGKRGTGSLSNKNGGLYRTENSKSIEFESSGDMPIINSDKSRVKIISQNGGEPIYIINGIAVDESFDLNTISPSDISSMIVLKGENATDKYGKKAENGAIQIFTKSYVGNEEKISKDPRFYAISSNTSDVNLKDIEMKIEKNLGIKVKFSGIERNEGGEITSISISGEKEGQNVSSTLNDSDGLRTILIGLSKDGGIVISNKASKGQF</sequence>
<keyword evidence="2" id="KW-0812">Transmembrane</keyword>
<dbReference type="Pfam" id="PF05569">
    <property type="entry name" value="Peptidase_M56"/>
    <property type="match status" value="1"/>
</dbReference>
<dbReference type="PANTHER" id="PTHR34978:SF3">
    <property type="entry name" value="SLR0241 PROTEIN"/>
    <property type="match status" value="1"/>
</dbReference>
<accession>A0ABQ1WNJ3</accession>
<dbReference type="RefSeq" id="WP_011708387.1">
    <property type="nucleotide sequence ID" value="NZ_BMIX01000003.1"/>
</dbReference>
<feature type="compositionally biased region" description="Basic and acidic residues" evidence="1">
    <location>
        <begin position="294"/>
        <end position="321"/>
    </location>
</feature>
<feature type="transmembrane region" description="Helical" evidence="2">
    <location>
        <begin position="38"/>
        <end position="55"/>
    </location>
</feature>
<proteinExistence type="predicted"/>
<dbReference type="InterPro" id="IPR008756">
    <property type="entry name" value="Peptidase_M56"/>
</dbReference>
<evidence type="ECO:0000259" key="3">
    <source>
        <dbReference type="Pfam" id="PF05569"/>
    </source>
</evidence>
<dbReference type="PANTHER" id="PTHR34978">
    <property type="entry name" value="POSSIBLE SENSOR-TRANSDUCER PROTEIN BLAR"/>
    <property type="match status" value="1"/>
</dbReference>
<name>A0ABQ1WNJ3_9FLAO</name>
<organism evidence="4 5">
    <name type="scientific">Christiangramia forsetii</name>
    <dbReference type="NCBI Taxonomy" id="411153"/>
    <lineage>
        <taxon>Bacteria</taxon>
        <taxon>Pseudomonadati</taxon>
        <taxon>Bacteroidota</taxon>
        <taxon>Flavobacteriia</taxon>
        <taxon>Flavobacteriales</taxon>
        <taxon>Flavobacteriaceae</taxon>
        <taxon>Christiangramia</taxon>
    </lineage>
</organism>
<feature type="transmembrane region" description="Helical" evidence="2">
    <location>
        <begin position="87"/>
        <end position="108"/>
    </location>
</feature>
<dbReference type="Proteomes" id="UP000605733">
    <property type="component" value="Unassembled WGS sequence"/>
</dbReference>
<dbReference type="SUPFAM" id="SSF56935">
    <property type="entry name" value="Porins"/>
    <property type="match status" value="1"/>
</dbReference>
<feature type="domain" description="Peptidase M56" evidence="3">
    <location>
        <begin position="145"/>
        <end position="254"/>
    </location>
</feature>
<evidence type="ECO:0000256" key="1">
    <source>
        <dbReference type="SAM" id="MobiDB-lite"/>
    </source>
</evidence>
<keyword evidence="2" id="KW-0472">Membrane</keyword>
<dbReference type="EMBL" id="BMIX01000003">
    <property type="protein sequence ID" value="GGG33968.1"/>
    <property type="molecule type" value="Genomic_DNA"/>
</dbReference>
<gene>
    <name evidence="4" type="ORF">GCM10011532_17070</name>
</gene>
<keyword evidence="5" id="KW-1185">Reference proteome</keyword>
<dbReference type="InterPro" id="IPR052173">
    <property type="entry name" value="Beta-lactam_resp_regulator"/>
</dbReference>
<evidence type="ECO:0000313" key="5">
    <source>
        <dbReference type="Proteomes" id="UP000605733"/>
    </source>
</evidence>
<protein>
    <recommendedName>
        <fullName evidence="3">Peptidase M56 domain-containing protein</fullName>
    </recommendedName>
</protein>
<comment type="caution">
    <text evidence="4">The sequence shown here is derived from an EMBL/GenBank/DDBJ whole genome shotgun (WGS) entry which is preliminary data.</text>
</comment>
<dbReference type="InterPro" id="IPR037066">
    <property type="entry name" value="Plug_dom_sf"/>
</dbReference>
<dbReference type="Gene3D" id="2.170.130.10">
    <property type="entry name" value="TonB-dependent receptor, plug domain"/>
    <property type="match status" value="1"/>
</dbReference>
<feature type="region of interest" description="Disordered" evidence="1">
    <location>
        <begin position="293"/>
        <end position="330"/>
    </location>
</feature>
<feature type="transmembrane region" description="Helical" evidence="2">
    <location>
        <begin position="6"/>
        <end position="26"/>
    </location>
</feature>
<evidence type="ECO:0000313" key="4">
    <source>
        <dbReference type="EMBL" id="GGG33968.1"/>
    </source>
</evidence>
<dbReference type="CDD" id="cd07341">
    <property type="entry name" value="M56_BlaR1_MecR1_like"/>
    <property type="match status" value="1"/>
</dbReference>
<feature type="transmembrane region" description="Helical" evidence="2">
    <location>
        <begin position="177"/>
        <end position="196"/>
    </location>
</feature>
<keyword evidence="2" id="KW-1133">Transmembrane helix</keyword>
<reference evidence="5" key="1">
    <citation type="journal article" date="2019" name="Int. J. Syst. Evol. Microbiol.">
        <title>The Global Catalogue of Microorganisms (GCM) 10K type strain sequencing project: providing services to taxonomists for standard genome sequencing and annotation.</title>
        <authorList>
            <consortium name="The Broad Institute Genomics Platform"/>
            <consortium name="The Broad Institute Genome Sequencing Center for Infectious Disease"/>
            <person name="Wu L."/>
            <person name="Ma J."/>
        </authorList>
    </citation>
    <scope>NUCLEOTIDE SEQUENCE [LARGE SCALE GENOMIC DNA]</scope>
    <source>
        <strain evidence="5">CGMCC 1.15422</strain>
    </source>
</reference>
<evidence type="ECO:0000256" key="2">
    <source>
        <dbReference type="SAM" id="Phobius"/>
    </source>
</evidence>